<dbReference type="InterPro" id="IPR050348">
    <property type="entry name" value="Protein-Tyr_Phosphatase"/>
</dbReference>
<evidence type="ECO:0000259" key="1">
    <source>
        <dbReference type="PROSITE" id="PS50055"/>
    </source>
</evidence>
<evidence type="ECO:0000313" key="3">
    <source>
        <dbReference type="EMBL" id="KAK9840994.1"/>
    </source>
</evidence>
<dbReference type="GO" id="GO:0004725">
    <property type="term" value="F:protein tyrosine phosphatase activity"/>
    <property type="evidence" value="ECO:0007669"/>
    <property type="project" value="InterPro"/>
</dbReference>
<evidence type="ECO:0000313" key="4">
    <source>
        <dbReference type="Proteomes" id="UP001445335"/>
    </source>
</evidence>
<dbReference type="PANTHER" id="PTHR19134">
    <property type="entry name" value="RECEPTOR-TYPE TYROSINE-PROTEIN PHOSPHATASE"/>
    <property type="match status" value="1"/>
</dbReference>
<keyword evidence="4" id="KW-1185">Reference proteome</keyword>
<dbReference type="PRINTS" id="PR00700">
    <property type="entry name" value="PRTYPHPHTASE"/>
</dbReference>
<dbReference type="CDD" id="cd00047">
    <property type="entry name" value="PTPc"/>
    <property type="match status" value="1"/>
</dbReference>
<dbReference type="Pfam" id="PF00102">
    <property type="entry name" value="Y_phosphatase"/>
    <property type="match status" value="1"/>
</dbReference>
<name>A0AAW1S4X8_9CHLO</name>
<organism evidence="3 4">
    <name type="scientific">Elliptochloris bilobata</name>
    <dbReference type="NCBI Taxonomy" id="381761"/>
    <lineage>
        <taxon>Eukaryota</taxon>
        <taxon>Viridiplantae</taxon>
        <taxon>Chlorophyta</taxon>
        <taxon>core chlorophytes</taxon>
        <taxon>Trebouxiophyceae</taxon>
        <taxon>Trebouxiophyceae incertae sedis</taxon>
        <taxon>Elliptochloris clade</taxon>
        <taxon>Elliptochloris</taxon>
    </lineage>
</organism>
<dbReference type="SMART" id="SM00194">
    <property type="entry name" value="PTPc"/>
    <property type="match status" value="1"/>
</dbReference>
<dbReference type="PROSITE" id="PS50056">
    <property type="entry name" value="TYR_PHOSPHATASE_2"/>
    <property type="match status" value="1"/>
</dbReference>
<dbReference type="InterPro" id="IPR000387">
    <property type="entry name" value="Tyr_Pase_dom"/>
</dbReference>
<feature type="domain" description="Tyrosine specific protein phosphatases" evidence="2">
    <location>
        <begin position="220"/>
        <end position="301"/>
    </location>
</feature>
<evidence type="ECO:0000259" key="2">
    <source>
        <dbReference type="PROSITE" id="PS50056"/>
    </source>
</evidence>
<dbReference type="EMBL" id="JALJOU010000011">
    <property type="protein sequence ID" value="KAK9840994.1"/>
    <property type="molecule type" value="Genomic_DNA"/>
</dbReference>
<dbReference type="AlphaFoldDB" id="A0AAW1S4X8"/>
<evidence type="ECO:0008006" key="5">
    <source>
        <dbReference type="Google" id="ProtNLM"/>
    </source>
</evidence>
<dbReference type="InterPro" id="IPR029021">
    <property type="entry name" value="Prot-tyrosine_phosphatase-like"/>
</dbReference>
<dbReference type="InterPro" id="IPR000242">
    <property type="entry name" value="PTP_cat"/>
</dbReference>
<dbReference type="SUPFAM" id="SSF52799">
    <property type="entry name" value="(Phosphotyrosine protein) phosphatases II"/>
    <property type="match status" value="1"/>
</dbReference>
<accession>A0AAW1S4X8</accession>
<sequence>MHNRFADLSVSGDEGDGEEWQIAVGKKMGRKEPARQLEAKAGANRDYAIAEMDDNYDKNRYCDCLPFNYNRVILHRHDEEDAGYINASHLRSKDFEQPEWEYIAAQGPLFDTVPEFWRMVYESGSQMIVMLTRTEEENIKGQMVDKCAAYWPQSVGAIMPQGNLMVKLDNEEMLSPELRRRELTLTCLDNDDVLPLTHIQHLTWPDHGLPPSSVALRCILALMRAAREAPPSVPHGGGPPIVHDSAGIGRTGVLVAADIALRQLHAARSPGDAKAAVDCKAIVQELRRQRMSMVHYQEQFAWLYRVLADEIKSLMT</sequence>
<dbReference type="SMART" id="SM00404">
    <property type="entry name" value="PTPc_motif"/>
    <property type="match status" value="1"/>
</dbReference>
<feature type="domain" description="Tyrosine-protein phosphatase" evidence="1">
    <location>
        <begin position="30"/>
        <end position="310"/>
    </location>
</feature>
<dbReference type="PROSITE" id="PS50055">
    <property type="entry name" value="TYR_PHOSPHATASE_PTP"/>
    <property type="match status" value="1"/>
</dbReference>
<gene>
    <name evidence="3" type="ORF">WJX81_004844</name>
</gene>
<protein>
    <recommendedName>
        <fullName evidence="5">Protein tyrosine phosphatase</fullName>
    </recommendedName>
</protein>
<dbReference type="InterPro" id="IPR003595">
    <property type="entry name" value="Tyr_Pase_cat"/>
</dbReference>
<proteinExistence type="predicted"/>
<reference evidence="3 4" key="1">
    <citation type="journal article" date="2024" name="Nat. Commun.">
        <title>Phylogenomics reveals the evolutionary origins of lichenization in chlorophyte algae.</title>
        <authorList>
            <person name="Puginier C."/>
            <person name="Libourel C."/>
            <person name="Otte J."/>
            <person name="Skaloud P."/>
            <person name="Haon M."/>
            <person name="Grisel S."/>
            <person name="Petersen M."/>
            <person name="Berrin J.G."/>
            <person name="Delaux P.M."/>
            <person name="Dal Grande F."/>
            <person name="Keller J."/>
        </authorList>
    </citation>
    <scope>NUCLEOTIDE SEQUENCE [LARGE SCALE GENOMIC DNA]</scope>
    <source>
        <strain evidence="3 4">SAG 245.80</strain>
    </source>
</reference>
<comment type="caution">
    <text evidence="3">The sequence shown here is derived from an EMBL/GenBank/DDBJ whole genome shotgun (WGS) entry which is preliminary data.</text>
</comment>
<dbReference type="Proteomes" id="UP001445335">
    <property type="component" value="Unassembled WGS sequence"/>
</dbReference>
<dbReference type="Gene3D" id="3.90.190.10">
    <property type="entry name" value="Protein tyrosine phosphatase superfamily"/>
    <property type="match status" value="1"/>
</dbReference>
<dbReference type="PANTHER" id="PTHR19134:SF449">
    <property type="entry name" value="TYROSINE-PROTEIN PHOSPHATASE 1"/>
    <property type="match status" value="1"/>
</dbReference>